<dbReference type="InterPro" id="IPR039261">
    <property type="entry name" value="FNR_nucleotide-bd"/>
</dbReference>
<keyword evidence="2" id="KW-0285">Flavoprotein</keyword>
<dbReference type="GO" id="GO:0016491">
    <property type="term" value="F:oxidoreductase activity"/>
    <property type="evidence" value="ECO:0007669"/>
    <property type="project" value="UniProtKB-KW"/>
</dbReference>
<dbReference type="CDD" id="cd00322">
    <property type="entry name" value="FNR_like"/>
    <property type="match status" value="1"/>
</dbReference>
<gene>
    <name evidence="11" type="ORF">A2531_01725</name>
</gene>
<keyword evidence="9" id="KW-1133">Transmembrane helix</keyword>
<dbReference type="PANTHER" id="PTHR47354">
    <property type="entry name" value="NADH OXIDOREDUCTASE HCR"/>
    <property type="match status" value="1"/>
</dbReference>
<dbReference type="Gene3D" id="2.40.30.10">
    <property type="entry name" value="Translation factors"/>
    <property type="match status" value="1"/>
</dbReference>
<evidence type="ECO:0000256" key="9">
    <source>
        <dbReference type="SAM" id="Phobius"/>
    </source>
</evidence>
<keyword evidence="9" id="KW-0472">Membrane</keyword>
<keyword evidence="4" id="KW-0479">Metal-binding</keyword>
<evidence type="ECO:0000256" key="3">
    <source>
        <dbReference type="ARBA" id="ARBA00022714"/>
    </source>
</evidence>
<feature type="transmembrane region" description="Helical" evidence="9">
    <location>
        <begin position="107"/>
        <end position="127"/>
    </location>
</feature>
<dbReference type="InterPro" id="IPR017938">
    <property type="entry name" value="Riboflavin_synthase-like_b-brl"/>
</dbReference>
<name>A0A1F5TM38_9BACT</name>
<dbReference type="InterPro" id="IPR050415">
    <property type="entry name" value="MRET"/>
</dbReference>
<proteinExistence type="predicted"/>
<sequence>MKAVIKSKKEIAKGILLIDFIVSRKISFIPGQYFFITLINPPYVDEGGSMRHFTIVNSPHEKGIISMATKMRESAFKKSLIAMPVGSEVKIDQIFGDFILPKSFLKLLIFVAGGIGITPFISMLRYLECEQENYNITLVYANENQESAAFLNELQELEKKNKNFKLILTFNNDLNWRGEKRIINDDFLKDYFPKFKSKIFFISGPPQMVDGVNKTLLNMGVKEERIKKENFFGY</sequence>
<evidence type="ECO:0000256" key="7">
    <source>
        <dbReference type="ARBA" id="ARBA00023004"/>
    </source>
</evidence>
<dbReference type="PRINTS" id="PR00409">
    <property type="entry name" value="PHDIOXRDTASE"/>
</dbReference>
<dbReference type="Pfam" id="PF00175">
    <property type="entry name" value="NAD_binding_1"/>
    <property type="match status" value="1"/>
</dbReference>
<dbReference type="InterPro" id="IPR001433">
    <property type="entry name" value="OxRdtase_FAD/NAD-bd"/>
</dbReference>
<keyword evidence="8" id="KW-0411">Iron-sulfur</keyword>
<evidence type="ECO:0000256" key="4">
    <source>
        <dbReference type="ARBA" id="ARBA00022723"/>
    </source>
</evidence>
<keyword evidence="5" id="KW-0274">FAD</keyword>
<dbReference type="InterPro" id="IPR017927">
    <property type="entry name" value="FAD-bd_FR_type"/>
</dbReference>
<evidence type="ECO:0000259" key="10">
    <source>
        <dbReference type="PROSITE" id="PS51384"/>
    </source>
</evidence>
<dbReference type="EMBL" id="MFGO01000039">
    <property type="protein sequence ID" value="OGF39926.1"/>
    <property type="molecule type" value="Genomic_DNA"/>
</dbReference>
<dbReference type="GO" id="GO:0046872">
    <property type="term" value="F:metal ion binding"/>
    <property type="evidence" value="ECO:0007669"/>
    <property type="project" value="UniProtKB-KW"/>
</dbReference>
<comment type="caution">
    <text evidence="11">The sequence shown here is derived from an EMBL/GenBank/DDBJ whole genome shotgun (WGS) entry which is preliminary data.</text>
</comment>
<dbReference type="Gene3D" id="3.40.50.80">
    <property type="entry name" value="Nucleotide-binding domain of ferredoxin-NADP reductase (FNR) module"/>
    <property type="match status" value="1"/>
</dbReference>
<evidence type="ECO:0000256" key="8">
    <source>
        <dbReference type="ARBA" id="ARBA00023014"/>
    </source>
</evidence>
<keyword evidence="6" id="KW-0560">Oxidoreductase</keyword>
<dbReference type="PROSITE" id="PS51384">
    <property type="entry name" value="FAD_FR"/>
    <property type="match status" value="1"/>
</dbReference>
<protein>
    <recommendedName>
        <fullName evidence="10">FAD-binding FR-type domain-containing protein</fullName>
    </recommendedName>
</protein>
<dbReference type="GO" id="GO:0051537">
    <property type="term" value="F:2 iron, 2 sulfur cluster binding"/>
    <property type="evidence" value="ECO:0007669"/>
    <property type="project" value="UniProtKB-KW"/>
</dbReference>
<evidence type="ECO:0000256" key="6">
    <source>
        <dbReference type="ARBA" id="ARBA00023002"/>
    </source>
</evidence>
<dbReference type="PANTHER" id="PTHR47354:SF8">
    <property type="entry name" value="1,2-PHENYLACETYL-COA EPOXIDASE, SUBUNIT E"/>
    <property type="match status" value="1"/>
</dbReference>
<evidence type="ECO:0000313" key="11">
    <source>
        <dbReference type="EMBL" id="OGF39926.1"/>
    </source>
</evidence>
<keyword evidence="7" id="KW-0408">Iron</keyword>
<evidence type="ECO:0000256" key="2">
    <source>
        <dbReference type="ARBA" id="ARBA00022630"/>
    </source>
</evidence>
<accession>A0A1F5TM38</accession>
<dbReference type="SUPFAM" id="SSF63380">
    <property type="entry name" value="Riboflavin synthase domain-like"/>
    <property type="match status" value="1"/>
</dbReference>
<comment type="cofactor">
    <cofactor evidence="1">
        <name>FAD</name>
        <dbReference type="ChEBI" id="CHEBI:57692"/>
    </cofactor>
</comment>
<dbReference type="GO" id="GO:0050660">
    <property type="term" value="F:flavin adenine dinucleotide binding"/>
    <property type="evidence" value="ECO:0007669"/>
    <property type="project" value="TreeGrafter"/>
</dbReference>
<dbReference type="AlphaFoldDB" id="A0A1F5TM38"/>
<keyword evidence="3" id="KW-0001">2Fe-2S</keyword>
<feature type="domain" description="FAD-binding FR-type" evidence="10">
    <location>
        <begin position="1"/>
        <end position="101"/>
    </location>
</feature>
<dbReference type="SUPFAM" id="SSF52343">
    <property type="entry name" value="Ferredoxin reductase-like, C-terminal NADP-linked domain"/>
    <property type="match status" value="1"/>
</dbReference>
<reference evidence="11 12" key="1">
    <citation type="journal article" date="2016" name="Nat. Commun.">
        <title>Thousands of microbial genomes shed light on interconnected biogeochemical processes in an aquifer system.</title>
        <authorList>
            <person name="Anantharaman K."/>
            <person name="Brown C.T."/>
            <person name="Hug L.A."/>
            <person name="Sharon I."/>
            <person name="Castelle C.J."/>
            <person name="Probst A.J."/>
            <person name="Thomas B.C."/>
            <person name="Singh A."/>
            <person name="Wilkins M.J."/>
            <person name="Karaoz U."/>
            <person name="Brodie E.L."/>
            <person name="Williams K.H."/>
            <person name="Hubbard S.S."/>
            <person name="Banfield J.F."/>
        </authorList>
    </citation>
    <scope>NUCLEOTIDE SEQUENCE [LARGE SCALE GENOMIC DNA]</scope>
</reference>
<evidence type="ECO:0000256" key="1">
    <source>
        <dbReference type="ARBA" id="ARBA00001974"/>
    </source>
</evidence>
<dbReference type="Proteomes" id="UP000177579">
    <property type="component" value="Unassembled WGS sequence"/>
</dbReference>
<evidence type="ECO:0000256" key="5">
    <source>
        <dbReference type="ARBA" id="ARBA00022827"/>
    </source>
</evidence>
<organism evidence="11 12">
    <name type="scientific">Candidatus Falkowbacteria bacterium RIFOXYD2_FULL_34_120</name>
    <dbReference type="NCBI Taxonomy" id="1798007"/>
    <lineage>
        <taxon>Bacteria</taxon>
        <taxon>Candidatus Falkowiibacteriota</taxon>
    </lineage>
</organism>
<evidence type="ECO:0000313" key="12">
    <source>
        <dbReference type="Proteomes" id="UP000177579"/>
    </source>
</evidence>
<keyword evidence="9" id="KW-0812">Transmembrane</keyword>